<evidence type="ECO:0000313" key="2">
    <source>
        <dbReference type="Proteomes" id="UP000830719"/>
    </source>
</evidence>
<sequence length="77" mass="9065">MIVYYLSMTAAPIMLNSNTTISHLNLSDVIMPSQDNVLHYSLPVKRKNYSKKQKIRKMRIMKPKTFTALKKYIKIEF</sequence>
<reference evidence="1" key="1">
    <citation type="submission" date="2019-01" db="EMBL/GenBank/DDBJ databases">
        <authorList>
            <person name="Trentin L.B."/>
            <person name="Santos E.R."/>
            <person name="Silva L.A."/>
            <person name="Sosa-Gomez D.R."/>
            <person name="Ribeiro B.M."/>
            <person name="Ardisson-Araujo D.M.P."/>
        </authorList>
    </citation>
    <scope>NUCLEOTIDE SEQUENCE</scope>
    <source>
        <strain evidence="1">VPN54</strain>
    </source>
</reference>
<accession>A0AAE6M6B7</accession>
<dbReference type="RefSeq" id="YP_010799623.1">
    <property type="nucleotide sequence ID" value="NC_076682.1"/>
</dbReference>
<name>A0AAE6M6B7_9ABAC</name>
<organism evidence="1 2">
    <name type="scientific">Rachiplusia nu nucleopolyhedrovirus</name>
    <dbReference type="NCBI Taxonomy" id="2605775"/>
    <lineage>
        <taxon>Viruses</taxon>
        <taxon>Viruses incertae sedis</taxon>
        <taxon>Naldaviricetes</taxon>
        <taxon>Lefavirales</taxon>
        <taxon>Baculoviridae</taxon>
        <taxon>Alphabaculovirus</taxon>
        <taxon>Alphabaculovirus ranus</taxon>
    </lineage>
</organism>
<protein>
    <submittedName>
        <fullName evidence="1">Uncharacterized protein</fullName>
    </submittedName>
</protein>
<dbReference type="EMBL" id="MK419956">
    <property type="protein sequence ID" value="QEI03593.1"/>
    <property type="molecule type" value="Genomic_DNA"/>
</dbReference>
<dbReference type="KEGG" id="vg:80538056"/>
<dbReference type="Proteomes" id="UP000830719">
    <property type="component" value="Segment"/>
</dbReference>
<dbReference type="GeneID" id="80538056"/>
<proteinExistence type="predicted"/>
<keyword evidence="2" id="KW-1185">Reference proteome</keyword>
<evidence type="ECO:0000313" key="1">
    <source>
        <dbReference type="EMBL" id="QEI03593.1"/>
    </source>
</evidence>